<organism evidence="3 4">
    <name type="scientific">Clostridium beijerinckii</name>
    <name type="common">Clostridium MP</name>
    <dbReference type="NCBI Taxonomy" id="1520"/>
    <lineage>
        <taxon>Bacteria</taxon>
        <taxon>Bacillati</taxon>
        <taxon>Bacillota</taxon>
        <taxon>Clostridia</taxon>
        <taxon>Eubacteriales</taxon>
        <taxon>Clostridiaceae</taxon>
        <taxon>Clostridium</taxon>
    </lineage>
</organism>
<protein>
    <recommendedName>
        <fullName evidence="2">HTH cro/C1-type domain-containing protein</fullName>
    </recommendedName>
</protein>
<dbReference type="PROSITE" id="PS50943">
    <property type="entry name" value="HTH_CROC1"/>
    <property type="match status" value="2"/>
</dbReference>
<sequence>MNILTTYKINMFDFGKTIGDKLKFHRLKNDLTQDKLAEIVGFSKGSCIKDIELGRKLPGREISQKLALHFNLDTKYFYDTYLEETNNSSEKLLNYRKQNNLSIKEVCNLTNISITAWCSWENGSNNVSRDKYKLLKEYNIL</sequence>
<dbReference type="SUPFAM" id="SSF47413">
    <property type="entry name" value="lambda repressor-like DNA-binding domains"/>
    <property type="match status" value="2"/>
</dbReference>
<feature type="domain" description="HTH cro/C1-type" evidence="2">
    <location>
        <begin position="92"/>
        <end position="141"/>
    </location>
</feature>
<dbReference type="PANTHER" id="PTHR46558:SF11">
    <property type="entry name" value="HTH-TYPE TRANSCRIPTIONAL REGULATOR XRE"/>
    <property type="match status" value="1"/>
</dbReference>
<dbReference type="CDD" id="cd00093">
    <property type="entry name" value="HTH_XRE"/>
    <property type="match status" value="2"/>
</dbReference>
<dbReference type="Proteomes" id="UP000031866">
    <property type="component" value="Chromosome"/>
</dbReference>
<reference evidence="4" key="1">
    <citation type="submission" date="2014-12" db="EMBL/GenBank/DDBJ databases">
        <title>Genome sequence of Clostridium beijerinckii strain 59B.</title>
        <authorList>
            <person name="Little G.T."/>
            <person name="Minton N.P."/>
        </authorList>
    </citation>
    <scope>NUCLEOTIDE SEQUENCE [LARGE SCALE GENOMIC DNA]</scope>
    <source>
        <strain evidence="4">59B</strain>
    </source>
</reference>
<name>A0A0B5QLL4_CLOBE</name>
<dbReference type="GO" id="GO:0003677">
    <property type="term" value="F:DNA binding"/>
    <property type="evidence" value="ECO:0007669"/>
    <property type="project" value="UniProtKB-KW"/>
</dbReference>
<evidence type="ECO:0000259" key="2">
    <source>
        <dbReference type="PROSITE" id="PS50943"/>
    </source>
</evidence>
<gene>
    <name evidence="3" type="ORF">LF65_02311</name>
</gene>
<dbReference type="RefSeq" id="WP_052482806.1">
    <property type="nucleotide sequence ID" value="NZ_CP010086.2"/>
</dbReference>
<dbReference type="InterPro" id="IPR010982">
    <property type="entry name" value="Lambda_DNA-bd_dom_sf"/>
</dbReference>
<dbReference type="Pfam" id="PF12844">
    <property type="entry name" value="HTH_19"/>
    <property type="match status" value="1"/>
</dbReference>
<feature type="domain" description="HTH cro/C1-type" evidence="2">
    <location>
        <begin position="22"/>
        <end position="77"/>
    </location>
</feature>
<dbReference type="EMBL" id="CP010086">
    <property type="protein sequence ID" value="AJG98897.1"/>
    <property type="molecule type" value="Genomic_DNA"/>
</dbReference>
<dbReference type="OrthoDB" id="9805654at2"/>
<accession>A0A0B5QLL4</accession>
<dbReference type="InterPro" id="IPR001387">
    <property type="entry name" value="Cro/C1-type_HTH"/>
</dbReference>
<evidence type="ECO:0000313" key="4">
    <source>
        <dbReference type="Proteomes" id="UP000031866"/>
    </source>
</evidence>
<dbReference type="AlphaFoldDB" id="A0A0B5QLL4"/>
<proteinExistence type="predicted"/>
<dbReference type="Gene3D" id="1.10.260.40">
    <property type="entry name" value="lambda repressor-like DNA-binding domains"/>
    <property type="match status" value="2"/>
</dbReference>
<dbReference type="SMART" id="SM00530">
    <property type="entry name" value="HTH_XRE"/>
    <property type="match status" value="2"/>
</dbReference>
<evidence type="ECO:0000256" key="1">
    <source>
        <dbReference type="ARBA" id="ARBA00023125"/>
    </source>
</evidence>
<keyword evidence="1" id="KW-0238">DNA-binding</keyword>
<evidence type="ECO:0000313" key="3">
    <source>
        <dbReference type="EMBL" id="AJG98897.1"/>
    </source>
</evidence>
<dbReference type="KEGG" id="cbei:LF65_02311"/>
<dbReference type="PANTHER" id="PTHR46558">
    <property type="entry name" value="TRACRIPTIONAL REGULATORY PROTEIN-RELATED-RELATED"/>
    <property type="match status" value="1"/>
</dbReference>